<dbReference type="OrthoDB" id="46823at2759"/>
<reference evidence="3" key="2">
    <citation type="submission" date="2021-04" db="EMBL/GenBank/DDBJ databases">
        <authorList>
            <person name="Podell S."/>
        </authorList>
    </citation>
    <scope>NUCLEOTIDE SEQUENCE</scope>
    <source>
        <strain evidence="3">Hildebrandi</strain>
    </source>
</reference>
<evidence type="ECO:0000313" key="4">
    <source>
        <dbReference type="Proteomes" id="UP000693970"/>
    </source>
</evidence>
<keyword evidence="4" id="KW-1185">Reference proteome</keyword>
<dbReference type="EMBL" id="JAGRRH010000025">
    <property type="protein sequence ID" value="KAG7342288.1"/>
    <property type="molecule type" value="Genomic_DNA"/>
</dbReference>
<dbReference type="Proteomes" id="UP000693970">
    <property type="component" value="Unassembled WGS sequence"/>
</dbReference>
<evidence type="ECO:0000256" key="1">
    <source>
        <dbReference type="SAM" id="MobiDB-lite"/>
    </source>
</evidence>
<feature type="region of interest" description="Disordered" evidence="1">
    <location>
        <begin position="312"/>
        <end position="331"/>
    </location>
</feature>
<name>A0A9K3KFS3_9STRA</name>
<keyword evidence="2" id="KW-0732">Signal</keyword>
<accession>A0A9K3KFS3</accession>
<gene>
    <name evidence="3" type="ORF">IV203_007380</name>
</gene>
<dbReference type="AlphaFoldDB" id="A0A9K3KFS3"/>
<feature type="chain" id="PRO_5039925399" evidence="2">
    <location>
        <begin position="24"/>
        <end position="519"/>
    </location>
</feature>
<feature type="signal peptide" evidence="2">
    <location>
        <begin position="1"/>
        <end position="23"/>
    </location>
</feature>
<organism evidence="3 4">
    <name type="scientific">Nitzschia inconspicua</name>
    <dbReference type="NCBI Taxonomy" id="303405"/>
    <lineage>
        <taxon>Eukaryota</taxon>
        <taxon>Sar</taxon>
        <taxon>Stramenopiles</taxon>
        <taxon>Ochrophyta</taxon>
        <taxon>Bacillariophyta</taxon>
        <taxon>Bacillariophyceae</taxon>
        <taxon>Bacillariophycidae</taxon>
        <taxon>Bacillariales</taxon>
        <taxon>Bacillariaceae</taxon>
        <taxon>Nitzschia</taxon>
    </lineage>
</organism>
<proteinExistence type="predicted"/>
<sequence>MASRRIALLIVFLSSSLPWSGEAFSNTSGCPYGSYTSSSVGGCTQHSTRNHPFKRKQSRHAAAFRTPSALLLRESLREGGQRSKQRIATAAKGANSSRNRRWHKRLFSKLLLRQHATPAVTPLRMTVMDEETEALLHSIAVYSEEFILGDLDSITPSNVLSEVVISDKLIQEDKAKEAAISSVTASMVDSEFYDVAISPAPRTSQTRISNPTNKSSRSSRSRSLSFPRLLAALFEKILTSRVVNNALEEPENFRVEVEPLENTMSRLLLKGQFRANAKISTGRLVFRPIRFSKGTLELEEVTLNLLGFLQQPPSQPTSSDMKKDSTKQSTGDGVVRYPKQFDIHVQDLTMTRHDLLFSPCVKNGLRRLLINILKDRGVQSSSIQITSIDILSSGKISCVGDAKTHFGSPIPFEVRSGISFANRGHVLTFPGLEVSLNRDLGLFVPVVPTIDLDVGHNAVFRRIRIDGKRKEIQVDASVTITPDRTIRLMKKYVQSSEAFAARFSYDVGQWLTRLGRFTE</sequence>
<comment type="caution">
    <text evidence="3">The sequence shown here is derived from an EMBL/GenBank/DDBJ whole genome shotgun (WGS) entry which is preliminary data.</text>
</comment>
<evidence type="ECO:0000313" key="3">
    <source>
        <dbReference type="EMBL" id="KAG7342288.1"/>
    </source>
</evidence>
<protein>
    <submittedName>
        <fullName evidence="3">Uncharacterized protein</fullName>
    </submittedName>
</protein>
<reference evidence="3" key="1">
    <citation type="journal article" date="2021" name="Sci. Rep.">
        <title>Diploid genomic architecture of Nitzschia inconspicua, an elite biomass production diatom.</title>
        <authorList>
            <person name="Oliver A."/>
            <person name="Podell S."/>
            <person name="Pinowska A."/>
            <person name="Traller J.C."/>
            <person name="Smith S.R."/>
            <person name="McClure R."/>
            <person name="Beliaev A."/>
            <person name="Bohutskyi P."/>
            <person name="Hill E.A."/>
            <person name="Rabines A."/>
            <person name="Zheng H."/>
            <person name="Allen L.Z."/>
            <person name="Kuo A."/>
            <person name="Grigoriev I.V."/>
            <person name="Allen A.E."/>
            <person name="Hazlebeck D."/>
            <person name="Allen E.E."/>
        </authorList>
    </citation>
    <scope>NUCLEOTIDE SEQUENCE</scope>
    <source>
        <strain evidence="3">Hildebrandi</strain>
    </source>
</reference>
<evidence type="ECO:0000256" key="2">
    <source>
        <dbReference type="SAM" id="SignalP"/>
    </source>
</evidence>